<dbReference type="InterPro" id="IPR053209">
    <property type="entry name" value="Gramillin-biosynth_MTr"/>
</dbReference>
<dbReference type="WBParaSite" id="PSU_v2.g9774.t1">
    <property type="protein sequence ID" value="PSU_v2.g9774.t1"/>
    <property type="gene ID" value="PSU_v2.g9774"/>
</dbReference>
<dbReference type="PANTHER" id="PTHR47643:SF2">
    <property type="entry name" value="TPR DOMAIN PROTEIN (AFU_ORTHOLOGUE AFUA_5G12710)"/>
    <property type="match status" value="1"/>
</dbReference>
<name>A0A914ZDL5_9BILA</name>
<dbReference type="AlphaFoldDB" id="A0A914ZDL5"/>
<dbReference type="InterPro" id="IPR046341">
    <property type="entry name" value="SET_dom_sf"/>
</dbReference>
<keyword evidence="1" id="KW-1185">Reference proteome</keyword>
<dbReference type="Proteomes" id="UP000887577">
    <property type="component" value="Unplaced"/>
</dbReference>
<dbReference type="SUPFAM" id="SSF48452">
    <property type="entry name" value="TPR-like"/>
    <property type="match status" value="1"/>
</dbReference>
<proteinExistence type="predicted"/>
<dbReference type="InterPro" id="IPR011990">
    <property type="entry name" value="TPR-like_helical_dom_sf"/>
</dbReference>
<dbReference type="Gene3D" id="1.25.40.10">
    <property type="entry name" value="Tetratricopeptide repeat domain"/>
    <property type="match status" value="1"/>
</dbReference>
<sequence length="195" mass="22787">MVIHASSDIQKGDEIWHSYISPLTDFMDRKETFNCWKFKCDCKLCEIEANDKNYLKRSEIAKQFNEFAEANKESPHIVIVKGESVLKEIRETYDEKNEFKIQLISVHMILSGIYFDIDNVIKSIEYLEAAISLMDNLIKYAFNIAQITVNLAHCYLLLGNYPKVKEMVQKAFKFSFCIDMDHFKMCFPEIANDLP</sequence>
<reference evidence="2" key="1">
    <citation type="submission" date="2022-11" db="UniProtKB">
        <authorList>
            <consortium name="WormBaseParasite"/>
        </authorList>
    </citation>
    <scope>IDENTIFICATION</scope>
</reference>
<evidence type="ECO:0000313" key="2">
    <source>
        <dbReference type="WBParaSite" id="PSU_v2.g9774.t1"/>
    </source>
</evidence>
<dbReference type="PANTHER" id="PTHR47643">
    <property type="entry name" value="TPR DOMAIN PROTEIN (AFU_ORTHOLOGUE AFUA_5G12710)"/>
    <property type="match status" value="1"/>
</dbReference>
<accession>A0A914ZDL5</accession>
<evidence type="ECO:0000313" key="1">
    <source>
        <dbReference type="Proteomes" id="UP000887577"/>
    </source>
</evidence>
<dbReference type="SUPFAM" id="SSF82199">
    <property type="entry name" value="SET domain"/>
    <property type="match status" value="1"/>
</dbReference>
<protein>
    <submittedName>
        <fullName evidence="2">SET domain-containing protein</fullName>
    </submittedName>
</protein>
<organism evidence="1 2">
    <name type="scientific">Panagrolaimus superbus</name>
    <dbReference type="NCBI Taxonomy" id="310955"/>
    <lineage>
        <taxon>Eukaryota</taxon>
        <taxon>Metazoa</taxon>
        <taxon>Ecdysozoa</taxon>
        <taxon>Nematoda</taxon>
        <taxon>Chromadorea</taxon>
        <taxon>Rhabditida</taxon>
        <taxon>Tylenchina</taxon>
        <taxon>Panagrolaimomorpha</taxon>
        <taxon>Panagrolaimoidea</taxon>
        <taxon>Panagrolaimidae</taxon>
        <taxon>Panagrolaimus</taxon>
    </lineage>
</organism>
<dbReference type="Gene3D" id="2.170.270.10">
    <property type="entry name" value="SET domain"/>
    <property type="match status" value="1"/>
</dbReference>